<dbReference type="PROSITE" id="PS51670">
    <property type="entry name" value="SHKT"/>
    <property type="match status" value="1"/>
</dbReference>
<comment type="caution">
    <text evidence="11">Lacks conserved residue(s) required for the propagation of feature annotation.</text>
</comment>
<dbReference type="InterPro" id="IPR001254">
    <property type="entry name" value="Trypsin_dom"/>
</dbReference>
<proteinExistence type="inferred from homology"/>
<evidence type="ECO:0000256" key="1">
    <source>
        <dbReference type="ARBA" id="ARBA00022659"/>
    </source>
</evidence>
<evidence type="ECO:0000313" key="15">
    <source>
        <dbReference type="EMBL" id="CAL4136847.1"/>
    </source>
</evidence>
<dbReference type="Gene3D" id="2.40.10.10">
    <property type="entry name" value="Trypsin-like serine proteases"/>
    <property type="match status" value="1"/>
</dbReference>
<evidence type="ECO:0000256" key="3">
    <source>
        <dbReference type="ARBA" id="ARBA00022729"/>
    </source>
</evidence>
<feature type="non-terminal residue" evidence="15">
    <location>
        <position position="343"/>
    </location>
</feature>
<evidence type="ECO:0000256" key="4">
    <source>
        <dbReference type="ARBA" id="ARBA00022801"/>
    </source>
</evidence>
<dbReference type="InterPro" id="IPR043504">
    <property type="entry name" value="Peptidase_S1_PA_chymotrypsin"/>
</dbReference>
<keyword evidence="1" id="KW-0768">Sushi</keyword>
<evidence type="ECO:0000259" key="14">
    <source>
        <dbReference type="PROSITE" id="PS51670"/>
    </source>
</evidence>
<dbReference type="InterPro" id="IPR051487">
    <property type="entry name" value="Ser/Thr_Proteases_Immune/Dev"/>
</dbReference>
<keyword evidence="2 12" id="KW-0645">Protease</keyword>
<feature type="domain" description="ShKT" evidence="14">
    <location>
        <begin position="5"/>
        <end position="36"/>
    </location>
</feature>
<comment type="similarity">
    <text evidence="8">Belongs to the peptidase S1 family. CLIP subfamily.</text>
</comment>
<keyword evidence="6 12" id="KW-0720">Serine protease</keyword>
<reference evidence="15 16" key="1">
    <citation type="submission" date="2024-05" db="EMBL/GenBank/DDBJ databases">
        <authorList>
            <person name="Wallberg A."/>
        </authorList>
    </citation>
    <scope>NUCLEOTIDE SEQUENCE [LARGE SCALE GENOMIC DNA]</scope>
</reference>
<dbReference type="Pfam" id="PF00089">
    <property type="entry name" value="Trypsin"/>
    <property type="match status" value="1"/>
</dbReference>
<keyword evidence="3" id="KW-0732">Signal</keyword>
<evidence type="ECO:0000313" key="16">
    <source>
        <dbReference type="Proteomes" id="UP001497623"/>
    </source>
</evidence>
<gene>
    <name evidence="15" type="ORF">MNOR_LOCUS27879</name>
</gene>
<accession>A0AAV2RPP4</accession>
<dbReference type="AlphaFoldDB" id="A0AAV2RPP4"/>
<dbReference type="SMART" id="SM00020">
    <property type="entry name" value="Tryp_SPc"/>
    <property type="match status" value="1"/>
</dbReference>
<evidence type="ECO:0000256" key="11">
    <source>
        <dbReference type="PROSITE-ProRule" id="PRU01005"/>
    </source>
</evidence>
<evidence type="ECO:0000256" key="9">
    <source>
        <dbReference type="ARBA" id="ARBA00052079"/>
    </source>
</evidence>
<evidence type="ECO:0000256" key="5">
    <source>
        <dbReference type="ARBA" id="ARBA00022820"/>
    </source>
</evidence>
<dbReference type="PRINTS" id="PR00722">
    <property type="entry name" value="CHYMOTRYPSIN"/>
</dbReference>
<dbReference type="InterPro" id="IPR003582">
    <property type="entry name" value="ShKT_dom"/>
</dbReference>
<sequence length="343" mass="38052">EANTCIDNDEDCDNFKKFCDSFLFVQHLCPRSCGTCDQETTEEIQKGHGCDCGLENIPKKVQPSRMSGNRIVGGTEATRHQYPWMAFIVNAKVPGKPRCGGSILNNRYVLTAAHCTYDTNCDKESESSHFLVTVAEHIVNSINDDVPGVTEEIGVENIIRHEGYCRNKDIDFDNDIALFRLSKEIELSEYPEIGTVCLPSSVNDNFYNSPVIVTGWGFLSKGKQNIFATTLQVVKLNRYSCKMLFPDQSQITDNMICAGDRGNVRDACQGDSGGPLTVKYDLGDGRARHVQIGIVSFGVADGTCKGWGVYTRVQNYLDWIRNHTQDGGCDNITKGGYQTIPKE</sequence>
<dbReference type="SMART" id="SM00254">
    <property type="entry name" value="ShKT"/>
    <property type="match status" value="1"/>
</dbReference>
<keyword evidence="7" id="KW-1015">Disulfide bond</keyword>
<keyword evidence="16" id="KW-1185">Reference proteome</keyword>
<evidence type="ECO:0000256" key="7">
    <source>
        <dbReference type="ARBA" id="ARBA00023157"/>
    </source>
</evidence>
<evidence type="ECO:0000256" key="6">
    <source>
        <dbReference type="ARBA" id="ARBA00022825"/>
    </source>
</evidence>
<dbReference type="InterPro" id="IPR033116">
    <property type="entry name" value="TRYPSIN_SER"/>
</dbReference>
<keyword evidence="5" id="KW-0353">Hemolymph clotting</keyword>
<dbReference type="EC" id="3.4.21.84" evidence="10"/>
<dbReference type="CDD" id="cd00190">
    <property type="entry name" value="Tryp_SPc"/>
    <property type="match status" value="1"/>
</dbReference>
<dbReference type="SUPFAM" id="SSF50494">
    <property type="entry name" value="Trypsin-like serine proteases"/>
    <property type="match status" value="1"/>
</dbReference>
<feature type="non-terminal residue" evidence="15">
    <location>
        <position position="1"/>
    </location>
</feature>
<evidence type="ECO:0000256" key="12">
    <source>
        <dbReference type="RuleBase" id="RU363034"/>
    </source>
</evidence>
<dbReference type="InterPro" id="IPR018114">
    <property type="entry name" value="TRYPSIN_HIS"/>
</dbReference>
<dbReference type="Pfam" id="PF01549">
    <property type="entry name" value="ShK"/>
    <property type="match status" value="1"/>
</dbReference>
<dbReference type="PANTHER" id="PTHR24256">
    <property type="entry name" value="TRYPTASE-RELATED"/>
    <property type="match status" value="1"/>
</dbReference>
<comment type="catalytic activity">
    <reaction evidence="9">
        <text>Selective cleavage of 103-Arg-|-Ser-104 and 124-Ile-|-Ile-125 bonds in Limulus clotting factor B to form activated factor B. Cleavage of -Pro-Arg-|-Xaa- bonds in synthetic substrates.</text>
        <dbReference type="EC" id="3.4.21.84"/>
    </reaction>
</comment>
<dbReference type="Proteomes" id="UP001497623">
    <property type="component" value="Unassembled WGS sequence"/>
</dbReference>
<dbReference type="PROSITE" id="PS00134">
    <property type="entry name" value="TRYPSIN_HIS"/>
    <property type="match status" value="1"/>
</dbReference>
<name>A0AAV2RPP4_MEGNR</name>
<evidence type="ECO:0000256" key="10">
    <source>
        <dbReference type="ARBA" id="ARBA00066707"/>
    </source>
</evidence>
<dbReference type="InterPro" id="IPR001314">
    <property type="entry name" value="Peptidase_S1A"/>
</dbReference>
<keyword evidence="4 12" id="KW-0378">Hydrolase</keyword>
<comment type="caution">
    <text evidence="15">The sequence shown here is derived from an EMBL/GenBank/DDBJ whole genome shotgun (WGS) entry which is preliminary data.</text>
</comment>
<dbReference type="FunFam" id="2.40.10.10:FF:000120">
    <property type="entry name" value="Putative serine protease"/>
    <property type="match status" value="1"/>
</dbReference>
<organism evidence="15 16">
    <name type="scientific">Meganyctiphanes norvegica</name>
    <name type="common">Northern krill</name>
    <name type="synonym">Thysanopoda norvegica</name>
    <dbReference type="NCBI Taxonomy" id="48144"/>
    <lineage>
        <taxon>Eukaryota</taxon>
        <taxon>Metazoa</taxon>
        <taxon>Ecdysozoa</taxon>
        <taxon>Arthropoda</taxon>
        <taxon>Crustacea</taxon>
        <taxon>Multicrustacea</taxon>
        <taxon>Malacostraca</taxon>
        <taxon>Eumalacostraca</taxon>
        <taxon>Eucarida</taxon>
        <taxon>Euphausiacea</taxon>
        <taxon>Euphausiidae</taxon>
        <taxon>Meganyctiphanes</taxon>
    </lineage>
</organism>
<dbReference type="GO" id="GO:0006508">
    <property type="term" value="P:proteolysis"/>
    <property type="evidence" value="ECO:0007669"/>
    <property type="project" value="UniProtKB-KW"/>
</dbReference>
<evidence type="ECO:0000256" key="2">
    <source>
        <dbReference type="ARBA" id="ARBA00022670"/>
    </source>
</evidence>
<feature type="domain" description="Peptidase S1" evidence="13">
    <location>
        <begin position="71"/>
        <end position="325"/>
    </location>
</feature>
<dbReference type="GO" id="GO:0004252">
    <property type="term" value="F:serine-type endopeptidase activity"/>
    <property type="evidence" value="ECO:0007669"/>
    <property type="project" value="InterPro"/>
</dbReference>
<evidence type="ECO:0000259" key="13">
    <source>
        <dbReference type="PROSITE" id="PS50240"/>
    </source>
</evidence>
<dbReference type="PROSITE" id="PS00135">
    <property type="entry name" value="TRYPSIN_SER"/>
    <property type="match status" value="1"/>
</dbReference>
<dbReference type="GO" id="GO:0042381">
    <property type="term" value="P:hemolymph coagulation"/>
    <property type="evidence" value="ECO:0007669"/>
    <property type="project" value="UniProtKB-KW"/>
</dbReference>
<evidence type="ECO:0000256" key="8">
    <source>
        <dbReference type="ARBA" id="ARBA00024195"/>
    </source>
</evidence>
<dbReference type="EMBL" id="CAXKWB010029972">
    <property type="protein sequence ID" value="CAL4136847.1"/>
    <property type="molecule type" value="Genomic_DNA"/>
</dbReference>
<dbReference type="InterPro" id="IPR009003">
    <property type="entry name" value="Peptidase_S1_PA"/>
</dbReference>
<dbReference type="PROSITE" id="PS50240">
    <property type="entry name" value="TRYPSIN_DOM"/>
    <property type="match status" value="1"/>
</dbReference>
<protein>
    <recommendedName>
        <fullName evidence="10">limulus clotting factor C</fullName>
        <ecNumber evidence="10">3.4.21.84</ecNumber>
    </recommendedName>
</protein>